<dbReference type="Pfam" id="PF08241">
    <property type="entry name" value="Methyltransf_11"/>
    <property type="match status" value="1"/>
</dbReference>
<comment type="caution">
    <text evidence="3">The sequence shown here is derived from an EMBL/GenBank/DDBJ whole genome shotgun (WGS) entry which is preliminary data.</text>
</comment>
<organism evidence="3 4">
    <name type="scientific">Paralvinella palmiformis</name>
    <dbReference type="NCBI Taxonomy" id="53620"/>
    <lineage>
        <taxon>Eukaryota</taxon>
        <taxon>Metazoa</taxon>
        <taxon>Spiralia</taxon>
        <taxon>Lophotrochozoa</taxon>
        <taxon>Annelida</taxon>
        <taxon>Polychaeta</taxon>
        <taxon>Sedentaria</taxon>
        <taxon>Canalipalpata</taxon>
        <taxon>Terebellida</taxon>
        <taxon>Terebelliformia</taxon>
        <taxon>Alvinellidae</taxon>
        <taxon>Paralvinella</taxon>
    </lineage>
</organism>
<evidence type="ECO:0000313" key="3">
    <source>
        <dbReference type="EMBL" id="KAK2168784.1"/>
    </source>
</evidence>
<dbReference type="PANTHER" id="PTHR45036">
    <property type="entry name" value="METHYLTRANSFERASE LIKE 7B"/>
    <property type="match status" value="1"/>
</dbReference>
<dbReference type="InterPro" id="IPR013216">
    <property type="entry name" value="Methyltransf_11"/>
</dbReference>
<feature type="non-terminal residue" evidence="3">
    <location>
        <position position="1"/>
    </location>
</feature>
<feature type="transmembrane region" description="Helical" evidence="1">
    <location>
        <begin position="43"/>
        <end position="60"/>
    </location>
</feature>
<dbReference type="PANTHER" id="PTHR45036:SF1">
    <property type="entry name" value="METHYLTRANSFERASE LIKE 7A"/>
    <property type="match status" value="1"/>
</dbReference>
<dbReference type="CDD" id="cd02440">
    <property type="entry name" value="AdoMet_MTases"/>
    <property type="match status" value="1"/>
</dbReference>
<dbReference type="GO" id="GO:0008757">
    <property type="term" value="F:S-adenosylmethionine-dependent methyltransferase activity"/>
    <property type="evidence" value="ECO:0007669"/>
    <property type="project" value="InterPro"/>
</dbReference>
<dbReference type="Gene3D" id="3.40.50.150">
    <property type="entry name" value="Vaccinia Virus protein VP39"/>
    <property type="match status" value="1"/>
</dbReference>
<accession>A0AAD9KBS5</accession>
<proteinExistence type="predicted"/>
<dbReference type="AlphaFoldDB" id="A0AAD9KBS5"/>
<dbReference type="EMBL" id="JAODUP010000014">
    <property type="protein sequence ID" value="KAK2168784.1"/>
    <property type="molecule type" value="Genomic_DNA"/>
</dbReference>
<keyword evidence="1" id="KW-0472">Membrane</keyword>
<name>A0AAD9KBS5_9ANNE</name>
<keyword evidence="1" id="KW-1133">Transmembrane helix</keyword>
<sequence>FTRCDSFRENKRSLKRLGIGCVKIRIESRMDGMSELFTYTSNIWYYLIYGVGFIVVVKMFKRPFRKMLDITYAKFISAIPKGYNKKLGYRKEKLFTEMFKMTRELNRPLEVIEIGSGSGANFQFFPKGTNVTCIDPNPYFASYLKNATKENPDVNIREFLVGVAEDMSPLLNNSVDAVVCTLVLCSVRDVGQALQEFKRVLRPVGRTLRSPSLVETEEYYVEKNLQFFKSPMERFHFWIKGGKLFYLEHVRADERTFNYKMQRLLNPPWRFISDGCNLTRDTWRYVDEAGFSDVKQEKFSVEIYSTWKKIAFPDVIRPHILGVATK</sequence>
<dbReference type="Proteomes" id="UP001208570">
    <property type="component" value="Unassembled WGS sequence"/>
</dbReference>
<keyword evidence="1" id="KW-0812">Transmembrane</keyword>
<keyword evidence="4" id="KW-1185">Reference proteome</keyword>
<gene>
    <name evidence="3" type="ORF">LSH36_14g05010</name>
</gene>
<reference evidence="3" key="1">
    <citation type="journal article" date="2023" name="Mol. Biol. Evol.">
        <title>Third-Generation Sequencing Reveals the Adaptive Role of the Epigenome in Three Deep-Sea Polychaetes.</title>
        <authorList>
            <person name="Perez M."/>
            <person name="Aroh O."/>
            <person name="Sun Y."/>
            <person name="Lan Y."/>
            <person name="Juniper S.K."/>
            <person name="Young C.R."/>
            <person name="Angers B."/>
            <person name="Qian P.Y."/>
        </authorList>
    </citation>
    <scope>NUCLEOTIDE SEQUENCE</scope>
    <source>
        <strain evidence="3">P08H-3</strain>
    </source>
</reference>
<dbReference type="InterPro" id="IPR029063">
    <property type="entry name" value="SAM-dependent_MTases_sf"/>
</dbReference>
<evidence type="ECO:0000256" key="1">
    <source>
        <dbReference type="SAM" id="Phobius"/>
    </source>
</evidence>
<evidence type="ECO:0000313" key="4">
    <source>
        <dbReference type="Proteomes" id="UP001208570"/>
    </source>
</evidence>
<feature type="domain" description="Methyltransferase type 11" evidence="2">
    <location>
        <begin position="113"/>
        <end position="206"/>
    </location>
</feature>
<dbReference type="SUPFAM" id="SSF53335">
    <property type="entry name" value="S-adenosyl-L-methionine-dependent methyltransferases"/>
    <property type="match status" value="1"/>
</dbReference>
<dbReference type="InterPro" id="IPR052356">
    <property type="entry name" value="Thiol_S-MT"/>
</dbReference>
<evidence type="ECO:0000259" key="2">
    <source>
        <dbReference type="Pfam" id="PF08241"/>
    </source>
</evidence>
<protein>
    <recommendedName>
        <fullName evidence="2">Methyltransferase type 11 domain-containing protein</fullName>
    </recommendedName>
</protein>